<dbReference type="AlphaFoldDB" id="A0AAT9GQ66"/>
<gene>
    <name evidence="2" type="ORF">SJAV_10290</name>
</gene>
<dbReference type="EMBL" id="AP031322">
    <property type="protein sequence ID" value="BFH73085.1"/>
    <property type="molecule type" value="Genomic_DNA"/>
</dbReference>
<organism evidence="2">
    <name type="scientific">Sulfurisphaera javensis</name>
    <dbReference type="NCBI Taxonomy" id="2049879"/>
    <lineage>
        <taxon>Archaea</taxon>
        <taxon>Thermoproteota</taxon>
        <taxon>Thermoprotei</taxon>
        <taxon>Sulfolobales</taxon>
        <taxon>Sulfolobaceae</taxon>
        <taxon>Sulfurisphaera</taxon>
    </lineage>
</organism>
<keyword evidence="1" id="KW-0812">Transmembrane</keyword>
<reference evidence="2" key="1">
    <citation type="submission" date="2024-03" db="EMBL/GenBank/DDBJ databases">
        <title>Complete genome sequence of Sulfurisphaera javensis strain KD-1.</title>
        <authorList>
            <person name="Sakai H."/>
            <person name="Nur N."/>
            <person name="Suwanto A."/>
            <person name="Kurosawa N."/>
        </authorList>
    </citation>
    <scope>NUCLEOTIDE SEQUENCE</scope>
    <source>
        <strain evidence="2">KD-1</strain>
    </source>
</reference>
<proteinExistence type="predicted"/>
<feature type="transmembrane region" description="Helical" evidence="1">
    <location>
        <begin position="44"/>
        <end position="64"/>
    </location>
</feature>
<sequence length="187" mass="21903">MVEMLPLILTAILSLGVIEGVNPHKGLLFSYYFFSFKKVKESYLLPFFITFFYYLIGILIIVLIRISHSIISELILLYMIYMSIGMKLIMGNFIHYNSSIKPKILNVIKWSLINSILNMNVIYPIIISYFSNLFFILYFISNLLTRELIFCISKNIPLNLSRYNLDYLEILILLILSVFILVLTFCH</sequence>
<feature type="transmembrane region" description="Helical" evidence="1">
    <location>
        <begin position="121"/>
        <end position="144"/>
    </location>
</feature>
<accession>A0AAT9GQ66</accession>
<evidence type="ECO:0000256" key="1">
    <source>
        <dbReference type="SAM" id="Phobius"/>
    </source>
</evidence>
<protein>
    <submittedName>
        <fullName evidence="2">Uncharacterized protein</fullName>
    </submittedName>
</protein>
<name>A0AAT9GQ66_9CREN</name>
<evidence type="ECO:0000313" key="2">
    <source>
        <dbReference type="EMBL" id="BFH73085.1"/>
    </source>
</evidence>
<feature type="transmembrane region" description="Helical" evidence="1">
    <location>
        <begin position="165"/>
        <end position="185"/>
    </location>
</feature>
<keyword evidence="1" id="KW-0472">Membrane</keyword>
<feature type="transmembrane region" description="Helical" evidence="1">
    <location>
        <begin position="76"/>
        <end position="96"/>
    </location>
</feature>
<dbReference type="KEGG" id="sjv:SJAV_10290"/>
<keyword evidence="1" id="KW-1133">Transmembrane helix</keyword>